<comment type="function">
    <text evidence="6">Aminotransferase that catalyzes the conversion of aromatic amino acids and 2-oxoglutarate into corresponding aromatic oxo acids and L-glutamate.</text>
</comment>
<dbReference type="GO" id="GO:0004400">
    <property type="term" value="F:histidinol-phosphate transaminase activity"/>
    <property type="evidence" value="ECO:0007669"/>
    <property type="project" value="InterPro"/>
</dbReference>
<feature type="modified residue" description="N6-(pyridoxal phosphate)lysine" evidence="6">
    <location>
        <position position="256"/>
    </location>
</feature>
<dbReference type="InterPro" id="IPR015424">
    <property type="entry name" value="PyrdxlP-dep_Trfase"/>
</dbReference>
<dbReference type="NCBIfam" id="NF002878">
    <property type="entry name" value="PRK03321.1"/>
    <property type="match status" value="1"/>
</dbReference>
<dbReference type="HAMAP" id="MF_01513">
    <property type="entry name" value="Phe_aminotrans_2"/>
    <property type="match status" value="1"/>
</dbReference>
<dbReference type="RefSeq" id="WP_104431544.1">
    <property type="nucleotide sequence ID" value="NZ_PTJD01000002.1"/>
</dbReference>
<evidence type="ECO:0000313" key="9">
    <source>
        <dbReference type="EMBL" id="PPK98121.1"/>
    </source>
</evidence>
<keyword evidence="10" id="KW-1185">Reference proteome</keyword>
<dbReference type="Gene3D" id="3.90.1150.10">
    <property type="entry name" value="Aspartate Aminotransferase, domain 1"/>
    <property type="match status" value="1"/>
</dbReference>
<evidence type="ECO:0000256" key="3">
    <source>
        <dbReference type="ARBA" id="ARBA00022576"/>
    </source>
</evidence>
<evidence type="ECO:0000313" key="10">
    <source>
        <dbReference type="Proteomes" id="UP000239485"/>
    </source>
</evidence>
<dbReference type="AlphaFoldDB" id="A0A2S6IV32"/>
<dbReference type="Gene3D" id="3.40.640.10">
    <property type="entry name" value="Type I PLP-dependent aspartate aminotransferase-like (Major domain)"/>
    <property type="match status" value="1"/>
</dbReference>
<dbReference type="OrthoDB" id="9809616at2"/>
<dbReference type="InterPro" id="IPR015421">
    <property type="entry name" value="PyrdxlP-dep_Trfase_major"/>
</dbReference>
<dbReference type="GO" id="GO:0000105">
    <property type="term" value="P:L-histidine biosynthetic process"/>
    <property type="evidence" value="ECO:0007669"/>
    <property type="project" value="InterPro"/>
</dbReference>
<feature type="domain" description="Aminotransferase class I/classII large" evidence="8">
    <location>
        <begin position="68"/>
        <end position="385"/>
    </location>
</feature>
<keyword evidence="5 6" id="KW-0663">Pyridoxal phosphate</keyword>
<dbReference type="SUPFAM" id="SSF53383">
    <property type="entry name" value="PLP-dependent transferases"/>
    <property type="match status" value="1"/>
</dbReference>
<sequence>MSAATPPGAPVSDPVSDPVSGSASDSASTAASTPGVLPRLRSTLEGVPAYVAGKPAAPAPGLTPYKASSNENPYPPLPSVLEAVARAAADLNRYPDFAATAMTTAIAERFGVPRECLATGTGSVGLLAQLVQITCDPGDEVVLPWRSFEAYPITVGLAGARAVPVPLTAEARHDLPAMAAAITDRTRLVMLCSPNNPTGPALRREELERFLDEVPRDVLVVLDEAYREFVRDPEVPDGLAVREGRANVVVLRTFSKAYGLAGLRVGYAVAHPQVAAALRKAATPFGVSGVAQAAVVSSLQPEAARELDERVEALVAERARVLAGLRAQGWAVPDADGNFVWLPAGADSSRVAARLGERGLVVRPYGDDGVRVTVAEPEANDRLLEVAGELRAGSA</sequence>
<dbReference type="InterPro" id="IPR015422">
    <property type="entry name" value="PyrdxlP-dep_Trfase_small"/>
</dbReference>
<feature type="compositionally biased region" description="Low complexity" evidence="7">
    <location>
        <begin position="10"/>
        <end position="35"/>
    </location>
</feature>
<comment type="cofactor">
    <cofactor evidence="1 6">
        <name>pyridoxal 5'-phosphate</name>
        <dbReference type="ChEBI" id="CHEBI:597326"/>
    </cofactor>
</comment>
<dbReference type="InterPro" id="IPR005861">
    <property type="entry name" value="HisP_aminotrans"/>
</dbReference>
<dbReference type="Pfam" id="PF00155">
    <property type="entry name" value="Aminotran_1_2"/>
    <property type="match status" value="1"/>
</dbReference>
<dbReference type="GO" id="GO:0030170">
    <property type="term" value="F:pyridoxal phosphate binding"/>
    <property type="evidence" value="ECO:0007669"/>
    <property type="project" value="UniProtKB-UniRule"/>
</dbReference>
<dbReference type="PROSITE" id="PS00599">
    <property type="entry name" value="AA_TRANSFER_CLASS_2"/>
    <property type="match status" value="1"/>
</dbReference>
<dbReference type="InterPro" id="IPR001917">
    <property type="entry name" value="Aminotrans_II_pyridoxalP_BS"/>
</dbReference>
<comment type="caution">
    <text evidence="9">The sequence shown here is derived from an EMBL/GenBank/DDBJ whole genome shotgun (WGS) entry which is preliminary data.</text>
</comment>
<comment type="subunit">
    <text evidence="2 6">Homodimer.</text>
</comment>
<protein>
    <recommendedName>
        <fullName evidence="6">Aromatic amino acid aminotransferase</fullName>
        <shortName evidence="6">ArAT</shortName>
        <ecNumber evidence="6">2.6.1.57</ecNumber>
    </recommendedName>
</protein>
<dbReference type="PANTHER" id="PTHR43643">
    <property type="entry name" value="HISTIDINOL-PHOSPHATE AMINOTRANSFERASE 2"/>
    <property type="match status" value="1"/>
</dbReference>
<evidence type="ECO:0000256" key="4">
    <source>
        <dbReference type="ARBA" id="ARBA00022679"/>
    </source>
</evidence>
<keyword evidence="4 6" id="KW-0808">Transferase</keyword>
<dbReference type="InterPro" id="IPR050106">
    <property type="entry name" value="HistidinolP_aminotransfase"/>
</dbReference>
<dbReference type="GO" id="GO:0008793">
    <property type="term" value="F:aromatic-amino-acid transaminase activity"/>
    <property type="evidence" value="ECO:0007669"/>
    <property type="project" value="UniProtKB-UniRule"/>
</dbReference>
<proteinExistence type="inferred from homology"/>
<dbReference type="CDD" id="cd00609">
    <property type="entry name" value="AAT_like"/>
    <property type="match status" value="1"/>
</dbReference>
<keyword evidence="3 6" id="KW-0032">Aminotransferase</keyword>
<evidence type="ECO:0000256" key="5">
    <source>
        <dbReference type="ARBA" id="ARBA00022898"/>
    </source>
</evidence>
<dbReference type="Proteomes" id="UP000239485">
    <property type="component" value="Unassembled WGS sequence"/>
</dbReference>
<dbReference type="PANTHER" id="PTHR43643:SF3">
    <property type="entry name" value="HISTIDINOL-PHOSPHATE AMINOTRANSFERASE"/>
    <property type="match status" value="1"/>
</dbReference>
<name>A0A2S6IV32_9ACTN</name>
<dbReference type="EC" id="2.6.1.57" evidence="6"/>
<evidence type="ECO:0000256" key="7">
    <source>
        <dbReference type="SAM" id="MobiDB-lite"/>
    </source>
</evidence>
<organism evidence="9 10">
    <name type="scientific">Kineococcus xinjiangensis</name>
    <dbReference type="NCBI Taxonomy" id="512762"/>
    <lineage>
        <taxon>Bacteria</taxon>
        <taxon>Bacillati</taxon>
        <taxon>Actinomycetota</taxon>
        <taxon>Actinomycetes</taxon>
        <taxon>Kineosporiales</taxon>
        <taxon>Kineosporiaceae</taxon>
        <taxon>Kineococcus</taxon>
    </lineage>
</organism>
<evidence type="ECO:0000256" key="2">
    <source>
        <dbReference type="ARBA" id="ARBA00011738"/>
    </source>
</evidence>
<reference evidence="9 10" key="1">
    <citation type="submission" date="2018-02" db="EMBL/GenBank/DDBJ databases">
        <title>Genomic Encyclopedia of Archaeal and Bacterial Type Strains, Phase II (KMG-II): from individual species to whole genera.</title>
        <authorList>
            <person name="Goeker M."/>
        </authorList>
    </citation>
    <scope>NUCLEOTIDE SEQUENCE [LARGE SCALE GENOMIC DNA]</scope>
    <source>
        <strain evidence="9 10">DSM 22857</strain>
    </source>
</reference>
<evidence type="ECO:0000256" key="6">
    <source>
        <dbReference type="HAMAP-Rule" id="MF_01513"/>
    </source>
</evidence>
<accession>A0A2S6IV32</accession>
<gene>
    <name evidence="6" type="primary">pat</name>
    <name evidence="9" type="ORF">CLV92_102274</name>
</gene>
<comment type="catalytic activity">
    <reaction evidence="6">
        <text>an aromatic L-alpha-amino acid + 2-oxoglutarate = an aromatic oxo-acid + L-glutamate</text>
        <dbReference type="Rhea" id="RHEA:17533"/>
        <dbReference type="ChEBI" id="CHEBI:16810"/>
        <dbReference type="ChEBI" id="CHEBI:29985"/>
        <dbReference type="ChEBI" id="CHEBI:73309"/>
        <dbReference type="ChEBI" id="CHEBI:84824"/>
        <dbReference type="EC" id="2.6.1.57"/>
    </reaction>
</comment>
<dbReference type="InterPro" id="IPR004839">
    <property type="entry name" value="Aminotransferase_I/II_large"/>
</dbReference>
<dbReference type="InterPro" id="IPR024892">
    <property type="entry name" value="ArAT"/>
</dbReference>
<evidence type="ECO:0000259" key="8">
    <source>
        <dbReference type="Pfam" id="PF00155"/>
    </source>
</evidence>
<dbReference type="HAMAP" id="MF_01023">
    <property type="entry name" value="HisC_aminotrans_2"/>
    <property type="match status" value="1"/>
</dbReference>
<comment type="similarity">
    <text evidence="6">Belongs to the class-II pyridoxal-phosphate-dependent aminotransferase family.</text>
</comment>
<dbReference type="EMBL" id="PTJD01000002">
    <property type="protein sequence ID" value="PPK98121.1"/>
    <property type="molecule type" value="Genomic_DNA"/>
</dbReference>
<feature type="region of interest" description="Disordered" evidence="7">
    <location>
        <begin position="1"/>
        <end position="37"/>
    </location>
</feature>
<evidence type="ECO:0000256" key="1">
    <source>
        <dbReference type="ARBA" id="ARBA00001933"/>
    </source>
</evidence>